<keyword evidence="3" id="KW-1185">Reference proteome</keyword>
<accession>A0ABY3PP15</accession>
<protein>
    <submittedName>
        <fullName evidence="2">DUF4255 domain-containing protein</fullName>
    </submittedName>
</protein>
<evidence type="ECO:0000313" key="3">
    <source>
        <dbReference type="Proteomes" id="UP001054846"/>
    </source>
</evidence>
<dbReference type="Gene3D" id="2.60.40.1120">
    <property type="entry name" value="Carboxypeptidase-like, regulatory domain"/>
    <property type="match status" value="1"/>
</dbReference>
<name>A0ABY3PP15_9CYAN</name>
<organism evidence="2 3">
    <name type="scientific">Gloeobacter morelensis MG652769</name>
    <dbReference type="NCBI Taxonomy" id="2781736"/>
    <lineage>
        <taxon>Bacteria</taxon>
        <taxon>Bacillati</taxon>
        <taxon>Cyanobacteriota</taxon>
        <taxon>Cyanophyceae</taxon>
        <taxon>Gloeobacterales</taxon>
        <taxon>Gloeobacteraceae</taxon>
        <taxon>Gloeobacter</taxon>
        <taxon>Gloeobacter morelensis</taxon>
    </lineage>
</organism>
<evidence type="ECO:0000313" key="2">
    <source>
        <dbReference type="EMBL" id="UFP95152.1"/>
    </source>
</evidence>
<dbReference type="Proteomes" id="UP001054846">
    <property type="component" value="Chromosome"/>
</dbReference>
<evidence type="ECO:0000259" key="1">
    <source>
        <dbReference type="Pfam" id="PF14065"/>
    </source>
</evidence>
<reference evidence="2 3" key="1">
    <citation type="journal article" date="2021" name="Genome Biol. Evol.">
        <title>Complete Genome Sequencing of a Novel Gloeobacter Species from a Waterfall Cave in Mexico.</title>
        <authorList>
            <person name="Saw J.H."/>
            <person name="Cardona T."/>
            <person name="Montejano G."/>
        </authorList>
    </citation>
    <scope>NUCLEOTIDE SEQUENCE [LARGE SCALE GENOMIC DNA]</scope>
    <source>
        <strain evidence="2">MG652769</strain>
    </source>
</reference>
<feature type="domain" description="Pvc16 N-terminal" evidence="1">
    <location>
        <begin position="4"/>
        <end position="165"/>
    </location>
</feature>
<gene>
    <name evidence="2" type="ORF">ISF26_02545</name>
</gene>
<dbReference type="Pfam" id="PF14065">
    <property type="entry name" value="Pvc16_N"/>
    <property type="match status" value="1"/>
</dbReference>
<dbReference type="SUPFAM" id="SSF49452">
    <property type="entry name" value="Starch-binding domain-like"/>
    <property type="match status" value="1"/>
</dbReference>
<dbReference type="RefSeq" id="WP_230842346.1">
    <property type="nucleotide sequence ID" value="NZ_CP063845.1"/>
</dbReference>
<dbReference type="Pfam" id="PF13715">
    <property type="entry name" value="CarbopepD_reg_2"/>
    <property type="match status" value="1"/>
</dbReference>
<sequence>MITALSQTLAEILAGGTSLTSTEQIDFAPPGERQAKPGQQGLNVYFYDLRENGHVPHSGRQVDRRYVDERPTAAVGWLPIWFDASFLITAWERTTLGEHHLLSEALSLLLRHRALREDLLAPALRGFGNLTMTVCAVRPLDIATLWLALGAPLRPALMVTITAPVNPNAAAPVPLVWERITRLRSSTADGHADAVRTKRVSVAGVVKSAATTEPLVAARVVISGTQKAATSNQEGLFYFDNLSLGHYVLELDCPGFHTQRCNVLVDSQSYTFKEILLTPS</sequence>
<dbReference type="EMBL" id="CP063845">
    <property type="protein sequence ID" value="UFP95152.1"/>
    <property type="molecule type" value="Genomic_DNA"/>
</dbReference>
<dbReference type="InterPro" id="IPR025351">
    <property type="entry name" value="Pvc16_N"/>
</dbReference>
<proteinExistence type="predicted"/>
<dbReference type="InterPro" id="IPR013784">
    <property type="entry name" value="Carb-bd-like_fold"/>
</dbReference>